<dbReference type="RefSeq" id="WP_130092805.1">
    <property type="nucleotide sequence ID" value="NZ_SETE01000002.1"/>
</dbReference>
<dbReference type="OrthoDB" id="766141at2"/>
<comment type="caution">
    <text evidence="1">The sequence shown here is derived from an EMBL/GenBank/DDBJ whole genome shotgun (WGS) entry which is preliminary data.</text>
</comment>
<proteinExistence type="predicted"/>
<sequence length="179" mass="21016">MFVIFGTLQITTSFGPVEQNQYQNYNNTEFWQLNRLSKFFTLFFIPIFPYNTIYWYYCPICNYGIELDSVGFKSYKSIAEINSSFIENKISEEEKNIQMQKIHNALQKNAETERSKHLEASKEWVETVSKKNDAELIEILSSKSSGYNPAFIIAAEEKYKKRNLLLLESKTMPIKMILK</sequence>
<accession>A0A4Q4KPL7</accession>
<protein>
    <submittedName>
        <fullName evidence="1">Uncharacterized protein</fullName>
    </submittedName>
</protein>
<dbReference type="EMBL" id="SETE01000002">
    <property type="protein sequence ID" value="RYM34797.1"/>
    <property type="molecule type" value="Genomic_DNA"/>
</dbReference>
<evidence type="ECO:0000313" key="2">
    <source>
        <dbReference type="Proteomes" id="UP000293952"/>
    </source>
</evidence>
<reference evidence="1 2" key="1">
    <citation type="submission" date="2019-02" db="EMBL/GenBank/DDBJ databases">
        <title>Genome sequence of the sea-ice species Brumimicrobium glaciale.</title>
        <authorList>
            <person name="Bowman J.P."/>
        </authorList>
    </citation>
    <scope>NUCLEOTIDE SEQUENCE [LARGE SCALE GENOMIC DNA]</scope>
    <source>
        <strain evidence="1 2">IC156</strain>
    </source>
</reference>
<gene>
    <name evidence="1" type="ORF">ERX46_05330</name>
</gene>
<keyword evidence="2" id="KW-1185">Reference proteome</keyword>
<organism evidence="1 2">
    <name type="scientific">Brumimicrobium glaciale</name>
    <dbReference type="NCBI Taxonomy" id="200475"/>
    <lineage>
        <taxon>Bacteria</taxon>
        <taxon>Pseudomonadati</taxon>
        <taxon>Bacteroidota</taxon>
        <taxon>Flavobacteriia</taxon>
        <taxon>Flavobacteriales</taxon>
        <taxon>Crocinitomicaceae</taxon>
        <taxon>Brumimicrobium</taxon>
    </lineage>
</organism>
<dbReference type="Proteomes" id="UP000293952">
    <property type="component" value="Unassembled WGS sequence"/>
</dbReference>
<name>A0A4Q4KPL7_9FLAO</name>
<evidence type="ECO:0000313" key="1">
    <source>
        <dbReference type="EMBL" id="RYM34797.1"/>
    </source>
</evidence>
<dbReference type="AlphaFoldDB" id="A0A4Q4KPL7"/>